<dbReference type="Pfam" id="PF01370">
    <property type="entry name" value="Epimerase"/>
    <property type="match status" value="1"/>
</dbReference>
<protein>
    <submittedName>
        <fullName evidence="4">NAD-dependent epimerase/dehydratase family protein</fullName>
    </submittedName>
</protein>
<dbReference type="RefSeq" id="WP_329779625.1">
    <property type="nucleotide sequence ID" value="NZ_JAYJJQ010000016.1"/>
</dbReference>
<dbReference type="Gene3D" id="3.50.30.10">
    <property type="entry name" value="Phosphohistidine domain"/>
    <property type="match status" value="1"/>
</dbReference>
<comment type="caution">
    <text evidence="4">The sequence shown here is derived from an EMBL/GenBank/DDBJ whole genome shotgun (WGS) entry which is preliminary data.</text>
</comment>
<dbReference type="InterPro" id="IPR051549">
    <property type="entry name" value="PEP_Utilizing_Enz"/>
</dbReference>
<feature type="domain" description="PEP-utilising enzyme mobile" evidence="2">
    <location>
        <begin position="802"/>
        <end position="872"/>
    </location>
</feature>
<accession>A0ABU5Z3B6</accession>
<dbReference type="PANTHER" id="PTHR43615:SF1">
    <property type="entry name" value="PPDK_N DOMAIN-CONTAINING PROTEIN"/>
    <property type="match status" value="1"/>
</dbReference>
<dbReference type="SUPFAM" id="SSF51735">
    <property type="entry name" value="NAD(P)-binding Rossmann-fold domains"/>
    <property type="match status" value="1"/>
</dbReference>
<dbReference type="InterPro" id="IPR001509">
    <property type="entry name" value="Epimerase_deHydtase"/>
</dbReference>
<dbReference type="Pfam" id="PF00391">
    <property type="entry name" value="PEP-utilizers"/>
    <property type="match status" value="1"/>
</dbReference>
<dbReference type="InterPro" id="IPR008279">
    <property type="entry name" value="PEP-util_enz_mobile_dom"/>
</dbReference>
<evidence type="ECO:0000313" key="5">
    <source>
        <dbReference type="Proteomes" id="UP001299283"/>
    </source>
</evidence>
<evidence type="ECO:0000256" key="1">
    <source>
        <dbReference type="SAM" id="MobiDB-lite"/>
    </source>
</evidence>
<organism evidence="4 5">
    <name type="scientific">[Mycobacterium] vasticus</name>
    <dbReference type="NCBI Taxonomy" id="2875777"/>
    <lineage>
        <taxon>Bacteria</taxon>
        <taxon>Bacillati</taxon>
        <taxon>Actinomycetota</taxon>
        <taxon>Actinomycetes</taxon>
        <taxon>Mycobacteriales</taxon>
        <taxon>Mycobacteriaceae</taxon>
        <taxon>Mycolicibacter</taxon>
    </lineage>
</organism>
<dbReference type="SUPFAM" id="SSF52009">
    <property type="entry name" value="Phosphohistidine domain"/>
    <property type="match status" value="1"/>
</dbReference>
<feature type="region of interest" description="Disordered" evidence="1">
    <location>
        <begin position="651"/>
        <end position="684"/>
    </location>
</feature>
<feature type="domain" description="NAD-dependent epimerase/dehydratase" evidence="3">
    <location>
        <begin position="3"/>
        <end position="169"/>
    </location>
</feature>
<sequence>MRIAVTGASGVFGRGIAARLRSEGHEVVGLARHRPHNWFSDSDFIEADIRDTASVARAVTGADVVAHCAWVVNSNPDEQFTREVNVGGTQNVLEAMDRAGTRRIVFASSVLAYGARSGGQGRLSEHDPLAPSPDHFYAFHKAHVEGLLAGCGAEWVAIRPGIVVGRDVDNTVMRLLGSPAFPNVEGSADRPMQIVHTDDVHRLFVRAVLGDETGAINLAAPGEPTVRDITAKLGRRLFPARKHLIDAGLGALHRRGLVEASPAEFELLLNFPIMDTSKLVNEWGYTPAWTAEECLDDFALAVRGRLCLGKKTFTLPWRMPLLHGLPAVDEAPADGVGLHAAGPEGFNGEFDSPIDPRFPTFVATNLSEALPGPFSPAAASSTVRGLRAGGVSIAERLRLPGVIGREVATRSIGTFAHRLYGGVTSTYYMATSMPGANPDGLTDQYFGRELGDTPVFGPNRPPREQRGLGRRLWDLIGVGATGVGLIASSTVESRSYIGDVDRLEGLLPADLGELENNRLESLILLARDLVVHGWMLASWAALLCTATATAAARLGGADVPAPGREVASGQALASLRRLASLARTDPQAVEALCAQEDALAAIGAQAPGLYRAIVDELSRIGHRGPAECELRSTTYADDPAQFTRMIAKTLAHQTGGPDDEAESSATRPGLPARVAARQMRDRENRRDKVVRSTWILRRLLREHARRLVDEGILDRVDDIFFFAVDELEALPPDARDLVARRRAEMDRLAAVRPPSAFNGSWTPAADVSSLQPGDSLQGLGVSSGRVKGRVRIVDQHTIDDLEPGEVLVAEVTDVGYTPVFGYAAAVVTNLGGPMSHAAIVAREFGVTCVVDARNATRRLPAGALVEVDGSTGEIKILEAAPERSPTSAS</sequence>
<dbReference type="PANTHER" id="PTHR43615">
    <property type="entry name" value="PHOSPHOENOLPYRUVATE SYNTHASE-RELATED"/>
    <property type="match status" value="1"/>
</dbReference>
<evidence type="ECO:0000313" key="4">
    <source>
        <dbReference type="EMBL" id="MEB3070714.1"/>
    </source>
</evidence>
<reference evidence="4 5" key="1">
    <citation type="submission" date="2023-12" db="EMBL/GenBank/DDBJ databases">
        <title>Description of new species of Mycobacterium terrae complex isolated from sewage at the Sao Paulo Zoological Park Foundation in Brazil.</title>
        <authorList>
            <person name="Romagnoli C.L."/>
            <person name="Conceicao E.C."/>
            <person name="Machado E."/>
            <person name="Barreto L.B.P.F."/>
            <person name="Sharma A."/>
            <person name="Silva N.M."/>
            <person name="Marques L.E."/>
            <person name="Juliana M.A."/>
            <person name="Lourenco M.C.S."/>
            <person name="Digiampietri L.A."/>
            <person name="Suffys P.N."/>
            <person name="Viana-Niero C."/>
        </authorList>
    </citation>
    <scope>NUCLEOTIDE SEQUENCE [LARGE SCALE GENOMIC DNA]</scope>
    <source>
        <strain evidence="4 5">MYC017</strain>
    </source>
</reference>
<dbReference type="Proteomes" id="UP001299283">
    <property type="component" value="Unassembled WGS sequence"/>
</dbReference>
<gene>
    <name evidence="4" type="ORF">K5L39_16125</name>
</gene>
<keyword evidence="5" id="KW-1185">Reference proteome</keyword>
<dbReference type="InterPro" id="IPR036637">
    <property type="entry name" value="Phosphohistidine_dom_sf"/>
</dbReference>
<dbReference type="EMBL" id="JAYJJQ010000016">
    <property type="protein sequence ID" value="MEB3070714.1"/>
    <property type="molecule type" value="Genomic_DNA"/>
</dbReference>
<proteinExistence type="predicted"/>
<dbReference type="Gene3D" id="3.40.50.720">
    <property type="entry name" value="NAD(P)-binding Rossmann-like Domain"/>
    <property type="match status" value="1"/>
</dbReference>
<dbReference type="InterPro" id="IPR036291">
    <property type="entry name" value="NAD(P)-bd_dom_sf"/>
</dbReference>
<evidence type="ECO:0000259" key="3">
    <source>
        <dbReference type="Pfam" id="PF01370"/>
    </source>
</evidence>
<evidence type="ECO:0000259" key="2">
    <source>
        <dbReference type="Pfam" id="PF00391"/>
    </source>
</evidence>
<name>A0ABU5Z3B6_9MYCO</name>